<dbReference type="Gene3D" id="1.10.10.10">
    <property type="entry name" value="Winged helix-like DNA-binding domain superfamily/Winged helix DNA-binding domain"/>
    <property type="match status" value="1"/>
</dbReference>
<dbReference type="GO" id="GO:0000156">
    <property type="term" value="F:phosphorelay response regulator activity"/>
    <property type="evidence" value="ECO:0007669"/>
    <property type="project" value="TreeGrafter"/>
</dbReference>
<dbReference type="InterPro" id="IPR011006">
    <property type="entry name" value="CheY-like_superfamily"/>
</dbReference>
<dbReference type="InterPro" id="IPR036388">
    <property type="entry name" value="WH-like_DNA-bd_sf"/>
</dbReference>
<dbReference type="CDD" id="cd00383">
    <property type="entry name" value="trans_reg_C"/>
    <property type="match status" value="1"/>
</dbReference>
<dbReference type="GO" id="GO:0032993">
    <property type="term" value="C:protein-DNA complex"/>
    <property type="evidence" value="ECO:0007669"/>
    <property type="project" value="TreeGrafter"/>
</dbReference>
<dbReference type="Pfam" id="PF00486">
    <property type="entry name" value="Trans_reg_C"/>
    <property type="match status" value="1"/>
</dbReference>
<comment type="caution">
    <text evidence="10">The sequence shown here is derived from an EMBL/GenBank/DDBJ whole genome shotgun (WGS) entry which is preliminary data.</text>
</comment>
<dbReference type="Proteomes" id="UP000448943">
    <property type="component" value="Unassembled WGS sequence"/>
</dbReference>
<evidence type="ECO:0000256" key="5">
    <source>
        <dbReference type="ARBA" id="ARBA00023163"/>
    </source>
</evidence>
<dbReference type="OrthoDB" id="9790442at2"/>
<evidence type="ECO:0000256" key="3">
    <source>
        <dbReference type="ARBA" id="ARBA00023015"/>
    </source>
</evidence>
<reference evidence="10 11" key="1">
    <citation type="submission" date="2019-01" db="EMBL/GenBank/DDBJ databases">
        <title>Chengkuizengella sp. nov., isolated from deep-sea sediment of East Pacific Ocean.</title>
        <authorList>
            <person name="Yang J."/>
            <person name="Lai Q."/>
            <person name="Shao Z."/>
        </authorList>
    </citation>
    <scope>NUCLEOTIDE SEQUENCE [LARGE SCALE GENOMIC DNA]</scope>
    <source>
        <strain evidence="10 11">YPA3-1-1</strain>
    </source>
</reference>
<dbReference type="AlphaFoldDB" id="A0A6N9Q0H2"/>
<dbReference type="InterPro" id="IPR016032">
    <property type="entry name" value="Sig_transdc_resp-reg_C-effctor"/>
</dbReference>
<dbReference type="Gene3D" id="6.10.250.690">
    <property type="match status" value="1"/>
</dbReference>
<accession>A0A6N9Q0H2</accession>
<keyword evidence="3" id="KW-0805">Transcription regulation</keyword>
<keyword evidence="5" id="KW-0804">Transcription</keyword>
<keyword evidence="4 7" id="KW-0238">DNA-binding</keyword>
<feature type="domain" description="Response regulatory" evidence="8">
    <location>
        <begin position="3"/>
        <end position="118"/>
    </location>
</feature>
<dbReference type="FunFam" id="3.40.50.2300:FF:000001">
    <property type="entry name" value="DNA-binding response regulator PhoB"/>
    <property type="match status" value="1"/>
</dbReference>
<keyword evidence="1 6" id="KW-0597">Phosphoprotein</keyword>
<evidence type="ECO:0000313" key="10">
    <source>
        <dbReference type="EMBL" id="NBI28777.1"/>
    </source>
</evidence>
<evidence type="ECO:0000256" key="6">
    <source>
        <dbReference type="PROSITE-ProRule" id="PRU00169"/>
    </source>
</evidence>
<proteinExistence type="predicted"/>
<evidence type="ECO:0000256" key="7">
    <source>
        <dbReference type="PROSITE-ProRule" id="PRU01091"/>
    </source>
</evidence>
<dbReference type="PROSITE" id="PS50110">
    <property type="entry name" value="RESPONSE_REGULATORY"/>
    <property type="match status" value="1"/>
</dbReference>
<keyword evidence="2" id="KW-0902">Two-component regulatory system</keyword>
<dbReference type="SUPFAM" id="SSF52172">
    <property type="entry name" value="CheY-like"/>
    <property type="match status" value="1"/>
</dbReference>
<dbReference type="GO" id="GO:0006355">
    <property type="term" value="P:regulation of DNA-templated transcription"/>
    <property type="evidence" value="ECO:0007669"/>
    <property type="project" value="InterPro"/>
</dbReference>
<dbReference type="GO" id="GO:0005829">
    <property type="term" value="C:cytosol"/>
    <property type="evidence" value="ECO:0007669"/>
    <property type="project" value="TreeGrafter"/>
</dbReference>
<name>A0A6N9Q0H2_9BACL</name>
<protein>
    <submittedName>
        <fullName evidence="10">Response regulator transcription factor</fullName>
    </submittedName>
</protein>
<dbReference type="Pfam" id="PF00072">
    <property type="entry name" value="Response_reg"/>
    <property type="match status" value="1"/>
</dbReference>
<feature type="domain" description="OmpR/PhoB-type" evidence="9">
    <location>
        <begin position="130"/>
        <end position="230"/>
    </location>
</feature>
<evidence type="ECO:0000256" key="4">
    <source>
        <dbReference type="ARBA" id="ARBA00023125"/>
    </source>
</evidence>
<dbReference type="EMBL" id="SIJB01000018">
    <property type="protein sequence ID" value="NBI28777.1"/>
    <property type="molecule type" value="Genomic_DNA"/>
</dbReference>
<evidence type="ECO:0000256" key="2">
    <source>
        <dbReference type="ARBA" id="ARBA00023012"/>
    </source>
</evidence>
<feature type="modified residue" description="4-aspartylphosphate" evidence="6">
    <location>
        <position position="53"/>
    </location>
</feature>
<dbReference type="SMART" id="SM00862">
    <property type="entry name" value="Trans_reg_C"/>
    <property type="match status" value="1"/>
</dbReference>
<dbReference type="PANTHER" id="PTHR48111:SF54">
    <property type="entry name" value="STAGE 0 SPORULATION PROTEIN A HOMOLOG"/>
    <property type="match status" value="1"/>
</dbReference>
<evidence type="ECO:0000313" key="11">
    <source>
        <dbReference type="Proteomes" id="UP000448943"/>
    </source>
</evidence>
<dbReference type="InterPro" id="IPR001867">
    <property type="entry name" value="OmpR/PhoB-type_DNA-bd"/>
</dbReference>
<dbReference type="SUPFAM" id="SSF46894">
    <property type="entry name" value="C-terminal effector domain of the bipartite response regulators"/>
    <property type="match status" value="1"/>
</dbReference>
<dbReference type="Gene3D" id="3.40.50.2300">
    <property type="match status" value="1"/>
</dbReference>
<dbReference type="InterPro" id="IPR039420">
    <property type="entry name" value="WalR-like"/>
</dbReference>
<evidence type="ECO:0000256" key="1">
    <source>
        <dbReference type="ARBA" id="ARBA00022553"/>
    </source>
</evidence>
<dbReference type="PROSITE" id="PS51755">
    <property type="entry name" value="OMPR_PHOB"/>
    <property type="match status" value="1"/>
</dbReference>
<dbReference type="PANTHER" id="PTHR48111">
    <property type="entry name" value="REGULATOR OF RPOS"/>
    <property type="match status" value="1"/>
</dbReference>
<organism evidence="10 11">
    <name type="scientific">Chengkuizengella marina</name>
    <dbReference type="NCBI Taxonomy" id="2507566"/>
    <lineage>
        <taxon>Bacteria</taxon>
        <taxon>Bacillati</taxon>
        <taxon>Bacillota</taxon>
        <taxon>Bacilli</taxon>
        <taxon>Bacillales</taxon>
        <taxon>Paenibacillaceae</taxon>
        <taxon>Chengkuizengella</taxon>
    </lineage>
</organism>
<dbReference type="RefSeq" id="WP_160645574.1">
    <property type="nucleotide sequence ID" value="NZ_SIJB01000018.1"/>
</dbReference>
<evidence type="ECO:0000259" key="8">
    <source>
        <dbReference type="PROSITE" id="PS50110"/>
    </source>
</evidence>
<sequence length="232" mass="26765">MSKILIVEDEKSIRRFIHINLKRHGFYVSETDNGEEALEIVNREKDIDVVLLDVMLPGIDGFEVCDKIREFNEHIGIIMLTAKVQETDHITGLLSGADDYINKPFSPKALIARIQSLLRRLNVSSREMNTEVQNVNPPLIEMFPKTNKIKKSGNLIDLTQTEFQLLKILMENKEPISRNDLLDKIWGLDYVGDAKIVDVNIRRLRKKIEDDPSQPIFVKTIWGYGYQWTGDE</sequence>
<gene>
    <name evidence="10" type="ORF">ERL59_07385</name>
</gene>
<dbReference type="SMART" id="SM00448">
    <property type="entry name" value="REC"/>
    <property type="match status" value="1"/>
</dbReference>
<evidence type="ECO:0000259" key="9">
    <source>
        <dbReference type="PROSITE" id="PS51755"/>
    </source>
</evidence>
<feature type="DNA-binding region" description="OmpR/PhoB-type" evidence="7">
    <location>
        <begin position="130"/>
        <end position="230"/>
    </location>
</feature>
<keyword evidence="11" id="KW-1185">Reference proteome</keyword>
<dbReference type="InterPro" id="IPR001789">
    <property type="entry name" value="Sig_transdc_resp-reg_receiver"/>
</dbReference>
<dbReference type="GO" id="GO:0000976">
    <property type="term" value="F:transcription cis-regulatory region binding"/>
    <property type="evidence" value="ECO:0007669"/>
    <property type="project" value="TreeGrafter"/>
</dbReference>